<reference evidence="3 4" key="1">
    <citation type="submission" date="2017-04" db="EMBL/GenBank/DDBJ databases">
        <title>Draft genome sequence of Zooshikella ganghwensis VG4 isolated from Red Sea sediments.</title>
        <authorList>
            <person name="Rehman Z."/>
            <person name="Alam I."/>
            <person name="Kamau A."/>
            <person name="Bajic V."/>
            <person name="Leiknes T."/>
        </authorList>
    </citation>
    <scope>NUCLEOTIDE SEQUENCE [LARGE SCALE GENOMIC DNA]</scope>
    <source>
        <strain evidence="3 4">VG4</strain>
    </source>
</reference>
<feature type="region of interest" description="Disordered" evidence="1">
    <location>
        <begin position="528"/>
        <end position="547"/>
    </location>
</feature>
<evidence type="ECO:0000256" key="2">
    <source>
        <dbReference type="SAM" id="SignalP"/>
    </source>
</evidence>
<feature type="region of interest" description="Disordered" evidence="1">
    <location>
        <begin position="478"/>
        <end position="516"/>
    </location>
</feature>
<dbReference type="InterPro" id="IPR008930">
    <property type="entry name" value="Terpenoid_cyclase/PrenylTrfase"/>
</dbReference>
<dbReference type="PANTHER" id="PTHR37467:SF1">
    <property type="entry name" value="EXPORTED CALCIUM-BINDING GLYCOPROTEIN"/>
    <property type="match status" value="1"/>
</dbReference>
<proteinExistence type="predicted"/>
<dbReference type="InterPro" id="IPR053180">
    <property type="entry name" value="Ca-binding_acidic-repeat"/>
</dbReference>
<sequence length="566" mass="62674">MPKLSIKPLAVWCCVSIFTCSGTAMADDPPFMNHMEKGVAYLLSQQNADGSWGSNPDTRMRITARIVETLQHFQLKGPFYEKALVWLANNHGSSTEAIARQSLVLNQAGIKRLDLTNQLLAQGWMYSNRLSWGGTAISSSTIRDTSLVTKALTTLYQRPKNTAQIDSKYKDISATGFIKDNQTENSGWSELNYSGKTQDVSVLPTAYAIQGIYSINVRFNFKHGGDGTFVNYYGKHAKEGAEWLKSVQKASGEISDTPGLAVYETAESVISLQLFHTYPRAFTAETAINKGREFISQQFLANGSIQHDLFFTAIALNALTTEAPAWQDTDQDGYPDKVEQHLGMNDQVADTINLYNTDVSLAKATALSPHYAVSGTALPSLNNLGGKFIRFINKPPLTNNKLLAAGNYLLVYEIEDSQGIRRIVQLPLIVSAPQSDVDRDGMVAAYELSHRLNDYDPSDADRDNDADGLSNLVEYWSHTQPHHKDTDNDGLPDGYEVFYHLNPNKPDADEDPDQDGLTNLAEYHYRANPHHHDTDHDNTPDADEAAMGRQPAIHEPAVLMILSDQL</sequence>
<dbReference type="SUPFAM" id="SSF48239">
    <property type="entry name" value="Terpenoid cyclases/Protein prenyltransferases"/>
    <property type="match status" value="1"/>
</dbReference>
<dbReference type="EMBL" id="NDXW01000001">
    <property type="protein sequence ID" value="RDH42213.1"/>
    <property type="molecule type" value="Genomic_DNA"/>
</dbReference>
<protein>
    <recommendedName>
        <fullName evidence="5">Squalene cyclase C-terminal domain-containing protein</fullName>
    </recommendedName>
</protein>
<evidence type="ECO:0008006" key="5">
    <source>
        <dbReference type="Google" id="ProtNLM"/>
    </source>
</evidence>
<feature type="chain" id="PRO_5020662444" description="Squalene cyclase C-terminal domain-containing protein" evidence="2">
    <location>
        <begin position="27"/>
        <end position="566"/>
    </location>
</feature>
<feature type="compositionally biased region" description="Basic and acidic residues" evidence="1">
    <location>
        <begin position="530"/>
        <end position="539"/>
    </location>
</feature>
<keyword evidence="4" id="KW-1185">Reference proteome</keyword>
<gene>
    <name evidence="3" type="ORF">B9G39_01435</name>
</gene>
<comment type="caution">
    <text evidence="3">The sequence shown here is derived from an EMBL/GenBank/DDBJ whole genome shotgun (WGS) entry which is preliminary data.</text>
</comment>
<dbReference type="Proteomes" id="UP000257039">
    <property type="component" value="Unassembled WGS sequence"/>
</dbReference>
<evidence type="ECO:0000313" key="4">
    <source>
        <dbReference type="Proteomes" id="UP000257039"/>
    </source>
</evidence>
<keyword evidence="2" id="KW-0732">Signal</keyword>
<organism evidence="3 4">
    <name type="scientific">Zooshikella ganghwensis</name>
    <dbReference type="NCBI Taxonomy" id="202772"/>
    <lineage>
        <taxon>Bacteria</taxon>
        <taxon>Pseudomonadati</taxon>
        <taxon>Pseudomonadota</taxon>
        <taxon>Gammaproteobacteria</taxon>
        <taxon>Oceanospirillales</taxon>
        <taxon>Zooshikellaceae</taxon>
        <taxon>Zooshikella</taxon>
    </lineage>
</organism>
<name>A0A4P9VGL2_9GAMM</name>
<dbReference type="AlphaFoldDB" id="A0A4P9VGL2"/>
<dbReference type="Gene3D" id="1.50.10.20">
    <property type="match status" value="2"/>
</dbReference>
<feature type="signal peptide" evidence="2">
    <location>
        <begin position="1"/>
        <end position="26"/>
    </location>
</feature>
<evidence type="ECO:0000256" key="1">
    <source>
        <dbReference type="SAM" id="MobiDB-lite"/>
    </source>
</evidence>
<evidence type="ECO:0000313" key="3">
    <source>
        <dbReference type="EMBL" id="RDH42213.1"/>
    </source>
</evidence>
<accession>A0A4P9VGL2</accession>
<dbReference type="PANTHER" id="PTHR37467">
    <property type="entry name" value="EXPORTED CALCIUM-BINDING GLYCOPROTEIN-RELATED"/>
    <property type="match status" value="1"/>
</dbReference>